<sequence>MKNFPSKSGCGGPSFLSKIRAALSPKNLKNPPLLHQPPCFSPPHAEFQQVFRYFDKDGDGKISASELCSSMVISSFNEQLLQAELIELVESSDSDGDGKLGYEDFLRLVEVEEEEEKGRSLREAFAAYEMEGKGFITARSLKRALQRLGEERTVEDCKKMIKRFDLDEDGVISFEEFQVMMF</sequence>
<dbReference type="Pfam" id="PF13499">
    <property type="entry name" value="EF-hand_7"/>
    <property type="match status" value="2"/>
</dbReference>
<gene>
    <name evidence="4" type="ORF">M5K25_026915</name>
</gene>
<dbReference type="Proteomes" id="UP001552299">
    <property type="component" value="Unassembled WGS sequence"/>
</dbReference>
<dbReference type="PROSITE" id="PS00018">
    <property type="entry name" value="EF_HAND_1"/>
    <property type="match status" value="3"/>
</dbReference>
<dbReference type="InterPro" id="IPR050145">
    <property type="entry name" value="Centrin_CML-like"/>
</dbReference>
<feature type="domain" description="EF-hand" evidence="3">
    <location>
        <begin position="42"/>
        <end position="77"/>
    </location>
</feature>
<dbReference type="InterPro" id="IPR018247">
    <property type="entry name" value="EF_Hand_1_Ca_BS"/>
</dbReference>
<proteinExistence type="predicted"/>
<dbReference type="EMBL" id="JANQDX010000019">
    <property type="protein sequence ID" value="KAL0904765.1"/>
    <property type="molecule type" value="Genomic_DNA"/>
</dbReference>
<feature type="domain" description="EF-hand" evidence="3">
    <location>
        <begin position="116"/>
        <end position="151"/>
    </location>
</feature>
<keyword evidence="5" id="KW-1185">Reference proteome</keyword>
<dbReference type="SUPFAM" id="SSF47473">
    <property type="entry name" value="EF-hand"/>
    <property type="match status" value="1"/>
</dbReference>
<dbReference type="FunFam" id="1.10.238.10:FF:000003">
    <property type="entry name" value="Calmodulin A"/>
    <property type="match status" value="2"/>
</dbReference>
<dbReference type="PROSITE" id="PS50222">
    <property type="entry name" value="EF_HAND_2"/>
    <property type="match status" value="4"/>
</dbReference>
<evidence type="ECO:0000313" key="4">
    <source>
        <dbReference type="EMBL" id="KAL0904765.1"/>
    </source>
</evidence>
<protein>
    <recommendedName>
        <fullName evidence="3">EF-hand domain-containing protein</fullName>
    </recommendedName>
</protein>
<evidence type="ECO:0000313" key="5">
    <source>
        <dbReference type="Proteomes" id="UP001552299"/>
    </source>
</evidence>
<dbReference type="Gene3D" id="1.10.238.10">
    <property type="entry name" value="EF-hand"/>
    <property type="match status" value="2"/>
</dbReference>
<dbReference type="CDD" id="cd00051">
    <property type="entry name" value="EFh"/>
    <property type="match status" value="2"/>
</dbReference>
<dbReference type="SMART" id="SM00054">
    <property type="entry name" value="EFh"/>
    <property type="match status" value="4"/>
</dbReference>
<feature type="domain" description="EF-hand" evidence="3">
    <location>
        <begin position="152"/>
        <end position="182"/>
    </location>
</feature>
<comment type="caution">
    <text evidence="4">The sequence shown here is derived from an EMBL/GenBank/DDBJ whole genome shotgun (WGS) entry which is preliminary data.</text>
</comment>
<dbReference type="PANTHER" id="PTHR23050">
    <property type="entry name" value="CALCIUM BINDING PROTEIN"/>
    <property type="match status" value="1"/>
</dbReference>
<name>A0ABD0TYM1_DENTH</name>
<feature type="domain" description="EF-hand" evidence="3">
    <location>
        <begin position="80"/>
        <end position="115"/>
    </location>
</feature>
<evidence type="ECO:0000256" key="1">
    <source>
        <dbReference type="ARBA" id="ARBA00022737"/>
    </source>
</evidence>
<keyword evidence="2" id="KW-0106">Calcium</keyword>
<evidence type="ECO:0000259" key="3">
    <source>
        <dbReference type="PROSITE" id="PS50222"/>
    </source>
</evidence>
<evidence type="ECO:0000256" key="2">
    <source>
        <dbReference type="ARBA" id="ARBA00022837"/>
    </source>
</evidence>
<dbReference type="AlphaFoldDB" id="A0ABD0TYM1"/>
<dbReference type="InterPro" id="IPR011992">
    <property type="entry name" value="EF-hand-dom_pair"/>
</dbReference>
<dbReference type="GO" id="GO:0005509">
    <property type="term" value="F:calcium ion binding"/>
    <property type="evidence" value="ECO:0007669"/>
    <property type="project" value="UniProtKB-ARBA"/>
</dbReference>
<accession>A0ABD0TYM1</accession>
<keyword evidence="1" id="KW-0677">Repeat</keyword>
<organism evidence="4 5">
    <name type="scientific">Dendrobium thyrsiflorum</name>
    <name type="common">Pinecone-like raceme dendrobium</name>
    <name type="synonym">Orchid</name>
    <dbReference type="NCBI Taxonomy" id="117978"/>
    <lineage>
        <taxon>Eukaryota</taxon>
        <taxon>Viridiplantae</taxon>
        <taxon>Streptophyta</taxon>
        <taxon>Embryophyta</taxon>
        <taxon>Tracheophyta</taxon>
        <taxon>Spermatophyta</taxon>
        <taxon>Magnoliopsida</taxon>
        <taxon>Liliopsida</taxon>
        <taxon>Asparagales</taxon>
        <taxon>Orchidaceae</taxon>
        <taxon>Epidendroideae</taxon>
        <taxon>Malaxideae</taxon>
        <taxon>Dendrobiinae</taxon>
        <taxon>Dendrobium</taxon>
    </lineage>
</organism>
<dbReference type="InterPro" id="IPR002048">
    <property type="entry name" value="EF_hand_dom"/>
</dbReference>
<reference evidence="4 5" key="1">
    <citation type="journal article" date="2024" name="Plant Biotechnol. J.">
        <title>Dendrobium thyrsiflorum genome and its molecular insights into genes involved in important horticultural traits.</title>
        <authorList>
            <person name="Chen B."/>
            <person name="Wang J.Y."/>
            <person name="Zheng P.J."/>
            <person name="Li K.L."/>
            <person name="Liang Y.M."/>
            <person name="Chen X.F."/>
            <person name="Zhang C."/>
            <person name="Zhao X."/>
            <person name="He X."/>
            <person name="Zhang G.Q."/>
            <person name="Liu Z.J."/>
            <person name="Xu Q."/>
        </authorList>
    </citation>
    <scope>NUCLEOTIDE SEQUENCE [LARGE SCALE GENOMIC DNA]</scope>
    <source>
        <strain evidence="4">GZMU011</strain>
    </source>
</reference>